<gene>
    <name evidence="1" type="ORF">HRTV-25_gp83</name>
</gene>
<name>A0AAE8XYY9_9CAUD</name>
<sequence>MKSDTETPTPSTATIPTTSEAWRELSNYDDFVKWGYKTSPYRVVAHLNDRGHWTALFTSVYPGDSYLIRGNCGGGKGGRMLAVAAAKQFMRENRYGCPPPGEYE</sequence>
<reference evidence="1" key="1">
    <citation type="submission" date="2021-05" db="EMBL/GenBank/DDBJ databases">
        <title>Diversity, taxonomy and evolution of archaeal viruses of the class Caudoviricetes.</title>
        <authorList>
            <person name="Liu Y."/>
            <person name="Demina T.A."/>
            <person name="Roux S."/>
            <person name="Aiewsakun P."/>
            <person name="Kazlauskas D."/>
            <person name="Simmonds P."/>
            <person name="Prangishvili D."/>
            <person name="Oksanen H.M."/>
            <person name="Krupovic M."/>
        </authorList>
    </citation>
    <scope>NUCLEOTIDE SEQUENCE</scope>
    <source>
        <strain evidence="1">HRTV-25/14</strain>
    </source>
</reference>
<protein>
    <submittedName>
        <fullName evidence="1">Uncharacterized protein</fullName>
    </submittedName>
</protein>
<evidence type="ECO:0000313" key="1">
    <source>
        <dbReference type="EMBL" id="UBF22664.1"/>
    </source>
</evidence>
<proteinExistence type="predicted"/>
<evidence type="ECO:0000313" key="2">
    <source>
        <dbReference type="Proteomes" id="UP000827232"/>
    </source>
</evidence>
<accession>A0AAE8XYY9</accession>
<dbReference type="EMBL" id="MZ334521">
    <property type="protein sequence ID" value="UBF22664.1"/>
    <property type="molecule type" value="Genomic_DNA"/>
</dbReference>
<organism evidence="1 2">
    <name type="scientific">Halorubrum tailed virus 25</name>
    <dbReference type="NCBI Taxonomy" id="2878006"/>
    <lineage>
        <taxon>Viruses</taxon>
        <taxon>Duplodnaviria</taxon>
        <taxon>Heunggongvirae</taxon>
        <taxon>Uroviricota</taxon>
        <taxon>Caudoviricetes</taxon>
        <taxon>Thumleimavirales</taxon>
        <taxon>Hafunaviridae</taxon>
        <taxon>Laminvirus</taxon>
        <taxon>Laminvirus thailandense</taxon>
        <taxon>Laminvirus HRTV25</taxon>
    </lineage>
</organism>
<dbReference type="Proteomes" id="UP000827232">
    <property type="component" value="Segment"/>
</dbReference>
<keyword evidence="2" id="KW-1185">Reference proteome</keyword>